<dbReference type="EC" id="2.1.1.72" evidence="1"/>
<comment type="catalytic activity">
    <reaction evidence="4">
        <text>a 2'-deoxyadenosine in DNA + S-adenosyl-L-methionine = an N(6)-methyl-2'-deoxyadenosine in DNA + S-adenosyl-L-homocysteine + H(+)</text>
        <dbReference type="Rhea" id="RHEA:15197"/>
        <dbReference type="Rhea" id="RHEA-COMP:12418"/>
        <dbReference type="Rhea" id="RHEA-COMP:12419"/>
        <dbReference type="ChEBI" id="CHEBI:15378"/>
        <dbReference type="ChEBI" id="CHEBI:57856"/>
        <dbReference type="ChEBI" id="CHEBI:59789"/>
        <dbReference type="ChEBI" id="CHEBI:90615"/>
        <dbReference type="ChEBI" id="CHEBI:90616"/>
        <dbReference type="EC" id="2.1.1.72"/>
    </reaction>
</comment>
<reference evidence="8 9" key="1">
    <citation type="submission" date="2018-08" db="EMBL/GenBank/DDBJ databases">
        <title>Sequencing the genomes of 1000 actinobacteria strains.</title>
        <authorList>
            <person name="Klenk H.-P."/>
        </authorList>
    </citation>
    <scope>NUCLEOTIDE SEQUENCE [LARGE SCALE GENOMIC DNA]</scope>
    <source>
        <strain evidence="8 9">DSM 43927</strain>
    </source>
</reference>
<keyword evidence="9" id="KW-1185">Reference proteome</keyword>
<feature type="domain" description="DNA methylase adenine-specific" evidence="6">
    <location>
        <begin position="315"/>
        <end position="502"/>
    </location>
</feature>
<name>A0A3D9SPQ2_9ACTN</name>
<dbReference type="Pfam" id="PF02384">
    <property type="entry name" value="N6_Mtase"/>
    <property type="match status" value="1"/>
</dbReference>
<keyword evidence="3" id="KW-0808">Transferase</keyword>
<evidence type="ECO:0000256" key="3">
    <source>
        <dbReference type="ARBA" id="ARBA00022679"/>
    </source>
</evidence>
<dbReference type="InterPro" id="IPR050953">
    <property type="entry name" value="N4_N6_ade-DNA_methylase"/>
</dbReference>
<dbReference type="PANTHER" id="PTHR33841:SF1">
    <property type="entry name" value="DNA METHYLTRANSFERASE A"/>
    <property type="match status" value="1"/>
</dbReference>
<evidence type="ECO:0000313" key="9">
    <source>
        <dbReference type="Proteomes" id="UP000256661"/>
    </source>
</evidence>
<dbReference type="InterPro" id="IPR029063">
    <property type="entry name" value="SAM-dependent_MTases_sf"/>
</dbReference>
<dbReference type="InterPro" id="IPR003356">
    <property type="entry name" value="DNA_methylase_A-5"/>
</dbReference>
<dbReference type="PANTHER" id="PTHR33841">
    <property type="entry name" value="DNA METHYLTRANSFERASE YEEA-RELATED"/>
    <property type="match status" value="1"/>
</dbReference>
<gene>
    <name evidence="8" type="ORF">DFJ69_3364</name>
</gene>
<dbReference type="PRINTS" id="PR00507">
    <property type="entry name" value="N12N6MTFRASE"/>
</dbReference>
<sequence length="1104" mass="122118">MASTVPDWLTEKVADFGEACRERLSGGVGEAEAAIRGPLESLLRAVGSSHGLDVVPHGEAPLSGLGVRPDYAVRVDGAVTGYIEIKRPGAVLNPEVFKSHNLRQWQRLRDLPNLIYTNGTHWRLYKDGELVREAVLNGDLRTAGRTLSVPDSSFEQVLMAFLAWAPQPITSVGALVKAVAALCRLLRASVLDQLAAERRAIREGADKWQQPFMGLARDWRNLLFPTADDTTFADYYAQTLTFALLLARSENIDVAGADMHRIAKRLGAGQEHALMSKALQLLTDSATDQLTVTLDLLRRVIGAVDWPRVRAGHHDAYLHLYESFLDIYDPGLRQASGSYYTPREVVDAMVRLVGDVLATRLNTPGRYLAPSVTTVDPAMGTGTYLHAVIEHSARQAGASDGAGVIPKAITALVRRLIGFEMQMGPYAVAEMRTADLLKRHGAHSPAGGLRLYVTNTLDDPYIEMTQIAATFEPIARSRRRANEVKANTPVTVVIGNPPYREHAEGEGGWVESGNPNTAVPLDRFRLADNGRMEHVLKNLYVYFWAWATWKVFDAHHDDRHGVVAFITTSGYLKGPGFKGMRRYLRRTCSEGWIIDVTPEGMRPDIPTRVFRGVQQPLAIGIFVRRSDTDPDTPATLHHIKVTGLREDKYRQLADLTLDNPRWRRVRNDWQAPFTPAADSAWDDYPALGDLFAWTAPGVKPNRTWVYAPSPEILQRRWAKLVGETNIARKRALLKETRDRDLNSNVQSLPRGNEHSTTLAKETGPCPEPRRIAYRSFDRHWVIPDRRIIDFPRPELWEADQAGQVFISEQHSQPIAPGPAVTFAALVPDMHHFKGSEGGRVLPMLHPNGSPNLAPGLTAELTRRLGVPVTVQDTTAYIAAVTSHTAFTVRFLDELSTPGVRVPITGDPRLFAEAVALGESLIWAATYGAAAAAPDQGRPAGTTAFPPGDERRVGNLTPIGDRLPEKIVYEEAARRLHVGAGIFGPVTPRMWEYGVSGMNVIRHWFGYRKANPSGKKTSPLDDTYLDQWPHEWVTELNELLTALRRITDLEPAQAALLDRILNGPIITGAALASAGVRFPTVSKDRKPRYGLSASEFDSRGRRVLM</sequence>
<comment type="caution">
    <text evidence="8">The sequence shown here is derived from an EMBL/GenBank/DDBJ whole genome shotgun (WGS) entry which is preliminary data.</text>
</comment>
<protein>
    <recommendedName>
        <fullName evidence="1">site-specific DNA-methyltransferase (adenine-specific)</fullName>
        <ecNumber evidence="1">2.1.1.72</ecNumber>
    </recommendedName>
</protein>
<keyword evidence="2 8" id="KW-0489">Methyltransferase</keyword>
<dbReference type="InterPro" id="IPR041635">
    <property type="entry name" value="Type_ISP_LLaBIII_C"/>
</dbReference>
<accession>A0A3D9SPQ2</accession>
<dbReference type="GO" id="GO:0032259">
    <property type="term" value="P:methylation"/>
    <property type="evidence" value="ECO:0007669"/>
    <property type="project" value="UniProtKB-KW"/>
</dbReference>
<dbReference type="Gene3D" id="3.40.50.150">
    <property type="entry name" value="Vaccinia Virus protein VP39"/>
    <property type="match status" value="1"/>
</dbReference>
<feature type="domain" description="Type ISP restriction-modification enzyme LLaBIII C-terminal specificity" evidence="7">
    <location>
        <begin position="689"/>
        <end position="1036"/>
    </location>
</feature>
<dbReference type="EMBL" id="QTTT01000001">
    <property type="protein sequence ID" value="REE97888.1"/>
    <property type="molecule type" value="Genomic_DNA"/>
</dbReference>
<evidence type="ECO:0000259" key="7">
    <source>
        <dbReference type="Pfam" id="PF18135"/>
    </source>
</evidence>
<feature type="region of interest" description="Disordered" evidence="5">
    <location>
        <begin position="743"/>
        <end position="766"/>
    </location>
</feature>
<evidence type="ECO:0000313" key="8">
    <source>
        <dbReference type="EMBL" id="REE97888.1"/>
    </source>
</evidence>
<dbReference type="AlphaFoldDB" id="A0A3D9SPQ2"/>
<dbReference type="GO" id="GO:0009007">
    <property type="term" value="F:site-specific DNA-methyltransferase (adenine-specific) activity"/>
    <property type="evidence" value="ECO:0007669"/>
    <property type="project" value="UniProtKB-EC"/>
</dbReference>
<dbReference type="RefSeq" id="WP_211328639.1">
    <property type="nucleotide sequence ID" value="NZ_QTTT01000001.1"/>
</dbReference>
<evidence type="ECO:0000259" key="6">
    <source>
        <dbReference type="Pfam" id="PF02384"/>
    </source>
</evidence>
<evidence type="ECO:0000256" key="4">
    <source>
        <dbReference type="ARBA" id="ARBA00047942"/>
    </source>
</evidence>
<proteinExistence type="predicted"/>
<feature type="compositionally biased region" description="Polar residues" evidence="5">
    <location>
        <begin position="743"/>
        <end position="759"/>
    </location>
</feature>
<dbReference type="SUPFAM" id="SSF53335">
    <property type="entry name" value="S-adenosyl-L-methionine-dependent methyltransferases"/>
    <property type="match status" value="1"/>
</dbReference>
<evidence type="ECO:0000256" key="1">
    <source>
        <dbReference type="ARBA" id="ARBA00011900"/>
    </source>
</evidence>
<dbReference type="GO" id="GO:0008170">
    <property type="term" value="F:N-methyltransferase activity"/>
    <property type="evidence" value="ECO:0007669"/>
    <property type="project" value="InterPro"/>
</dbReference>
<dbReference type="Pfam" id="PF18135">
    <property type="entry name" value="Type_ISP_C"/>
    <property type="match status" value="1"/>
</dbReference>
<organism evidence="8 9">
    <name type="scientific">Thermomonospora umbrina</name>
    <dbReference type="NCBI Taxonomy" id="111806"/>
    <lineage>
        <taxon>Bacteria</taxon>
        <taxon>Bacillati</taxon>
        <taxon>Actinomycetota</taxon>
        <taxon>Actinomycetes</taxon>
        <taxon>Streptosporangiales</taxon>
        <taxon>Thermomonosporaceae</taxon>
        <taxon>Thermomonospora</taxon>
    </lineage>
</organism>
<dbReference type="GO" id="GO:0003677">
    <property type="term" value="F:DNA binding"/>
    <property type="evidence" value="ECO:0007669"/>
    <property type="project" value="InterPro"/>
</dbReference>
<evidence type="ECO:0000256" key="5">
    <source>
        <dbReference type="SAM" id="MobiDB-lite"/>
    </source>
</evidence>
<evidence type="ECO:0000256" key="2">
    <source>
        <dbReference type="ARBA" id="ARBA00022603"/>
    </source>
</evidence>
<dbReference type="Proteomes" id="UP000256661">
    <property type="component" value="Unassembled WGS sequence"/>
</dbReference>